<gene>
    <name evidence="3" type="ORF">AXG93_4332s1140</name>
</gene>
<evidence type="ECO:0000313" key="3">
    <source>
        <dbReference type="EMBL" id="OAE27217.1"/>
    </source>
</evidence>
<evidence type="ECO:0000313" key="4">
    <source>
        <dbReference type="Proteomes" id="UP000077202"/>
    </source>
</evidence>
<dbReference type="InterPro" id="IPR055414">
    <property type="entry name" value="LRR_R13L4/SHOC2-like"/>
</dbReference>
<dbReference type="Gene3D" id="3.40.50.300">
    <property type="entry name" value="P-loop containing nucleotide triphosphate hydrolases"/>
    <property type="match status" value="1"/>
</dbReference>
<keyword evidence="1" id="KW-0677">Repeat</keyword>
<name>A0A176W2D5_MARPO</name>
<comment type="caution">
    <text evidence="3">The sequence shown here is derived from an EMBL/GenBank/DDBJ whole genome shotgun (WGS) entry which is preliminary data.</text>
</comment>
<dbReference type="PANTHER" id="PTHR36766:SF30">
    <property type="entry name" value="TIR-NBS TYPE DISEASE RESISTANCE PROTEIN-RELATED"/>
    <property type="match status" value="1"/>
</dbReference>
<dbReference type="PRINTS" id="PR00364">
    <property type="entry name" value="DISEASERSIST"/>
</dbReference>
<dbReference type="SUPFAM" id="SSF52047">
    <property type="entry name" value="RNI-like"/>
    <property type="match status" value="1"/>
</dbReference>
<dbReference type="InterPro" id="IPR032675">
    <property type="entry name" value="LRR_dom_sf"/>
</dbReference>
<evidence type="ECO:0000259" key="2">
    <source>
        <dbReference type="Pfam" id="PF23598"/>
    </source>
</evidence>
<dbReference type="SUPFAM" id="SSF52540">
    <property type="entry name" value="P-loop containing nucleoside triphosphate hydrolases"/>
    <property type="match status" value="1"/>
</dbReference>
<dbReference type="Pfam" id="PF23598">
    <property type="entry name" value="LRR_14"/>
    <property type="match status" value="1"/>
</dbReference>
<keyword evidence="4" id="KW-1185">Reference proteome</keyword>
<protein>
    <recommendedName>
        <fullName evidence="2">Disease resistance R13L4/SHOC-2-like LRR domain-containing protein</fullName>
    </recommendedName>
</protein>
<sequence>MSSASDIIVLGVGVMLVIMSPEALDFRVKAHTNSDYCVRSPARLLWILAASFSCLFNPDLEILSNNFNETVAMKLFPIDLCLTAKFEVKALLFEDQSLMAKSSSPATQVASPIKNKHAVAKRLPTKEEAPGLADAIDRSITFYRRYDQTRPAGNLGNVAACETVRSIVNDLMLAAGEAGIYGLVFKIIRLMKQRADSVKELDERAELVQKYADQIWNIFERKRRRFACSTDSLDEQKSLLTLWEEEVVLLLAECTQILEGVSADAADQQLSGCIFWTGRFAGPLRSCMKPPANLQGLDNCISKLEKFVKDLMNEDRARANILPDLVEKAAVGSEFHRAINELKLFVKGNPVADARPHISVVQILGPPGAGKSRLARELLHTLYSEYNEEAANNEFDESGFRIELLQIDCSSTAGSCRETALLCQRQLIEKMADDRCTEGLTSTDVGKTKIRKALKDWKESSTRQARKLLISFDNLPSQTSLLSETLPDDFSKLLPSDSCVLVSMRSEDISCTVSRADDQIKHIFPSSRCRLKEFTLHGLQYVDARTLLEEYTQGPPDADETTRNDAVHDLVERCEGNPRLLVTFGKFFQTQPRTLSFWTETLKKLEVMHSSAFSQKMLNGMWKEHTSKSKNDSAADEIGMYARFAQKMELLYKMKLGECQDAFTDISNIFDGWSWHIVESILGKDILRKLKDKKFVSSGHVLPIRDSILSSPHQACTWTDVAILMNKCDRRSSKHSRIVQADPELRDNARIINGFKLLHLHAVNSPMPKQLLELSKGKSRNLRSLGLVDCEGKFQMRWLDSIKGLHHLILHNIQHTEGIVTEAQKDLDYLYWGSMSKNRFPFTPGNLPNLQTLVLTDVDLGTTKFQIPFQLQNLSLIRCQHVDSIALSIFESEILKSVHLEECPGICKFNIPEQRKGFVPFDLSIQNCADFDHIPKLISKLQRLNNLEIISCRNLQCQELDCTPLPNPKRVAKLNSMPALKSVTLEDCPNLTCLPAELAPYCKSLTALEIRSCKLKELPPEIGMFEVLKELSVTSCTSLKSLPRELGDLQQLQTLSLVECRGLRSLPAEIGKLQSLKELKLDYCSGLKALAVEIQDLQLLTTLSMSFCVVQDRDKSTNPPTEGSPLPDLGKLKHLKYVNLMGFEPASILQSLVRSTDSTRRSSVEQITVIKDLPKREHVFDLPFCSKPSARLGNEDSRSFKSANN</sequence>
<feature type="domain" description="Disease resistance R13L4/SHOC-2-like LRR" evidence="2">
    <location>
        <begin position="971"/>
        <end position="1175"/>
    </location>
</feature>
<dbReference type="EMBL" id="LVLJ01001948">
    <property type="protein sequence ID" value="OAE27217.1"/>
    <property type="molecule type" value="Genomic_DNA"/>
</dbReference>
<dbReference type="Gene3D" id="3.80.10.10">
    <property type="entry name" value="Ribonuclease Inhibitor"/>
    <property type="match status" value="2"/>
</dbReference>
<dbReference type="PANTHER" id="PTHR36766">
    <property type="entry name" value="PLANT BROAD-SPECTRUM MILDEW RESISTANCE PROTEIN RPW8"/>
    <property type="match status" value="1"/>
</dbReference>
<accession>A0A176W2D5</accession>
<dbReference type="Proteomes" id="UP000077202">
    <property type="component" value="Unassembled WGS sequence"/>
</dbReference>
<dbReference type="InterPro" id="IPR027417">
    <property type="entry name" value="P-loop_NTPase"/>
</dbReference>
<proteinExistence type="predicted"/>
<reference evidence="3" key="1">
    <citation type="submission" date="2016-03" db="EMBL/GenBank/DDBJ databases">
        <title>Mechanisms controlling the formation of the plant cell surface in tip-growing cells are functionally conserved among land plants.</title>
        <authorList>
            <person name="Honkanen S."/>
            <person name="Jones V.A."/>
            <person name="Morieri G."/>
            <person name="Champion C."/>
            <person name="Hetherington A.J."/>
            <person name="Kelly S."/>
            <person name="Saint-Marcoux D."/>
            <person name="Proust H."/>
            <person name="Prescott H."/>
            <person name="Dolan L."/>
        </authorList>
    </citation>
    <scope>NUCLEOTIDE SEQUENCE [LARGE SCALE GENOMIC DNA]</scope>
    <source>
        <tissue evidence="3">Whole gametophyte</tissue>
    </source>
</reference>
<organism evidence="3 4">
    <name type="scientific">Marchantia polymorpha subsp. ruderalis</name>
    <dbReference type="NCBI Taxonomy" id="1480154"/>
    <lineage>
        <taxon>Eukaryota</taxon>
        <taxon>Viridiplantae</taxon>
        <taxon>Streptophyta</taxon>
        <taxon>Embryophyta</taxon>
        <taxon>Marchantiophyta</taxon>
        <taxon>Marchantiopsida</taxon>
        <taxon>Marchantiidae</taxon>
        <taxon>Marchantiales</taxon>
        <taxon>Marchantiaceae</taxon>
        <taxon>Marchantia</taxon>
    </lineage>
</organism>
<evidence type="ECO:0000256" key="1">
    <source>
        <dbReference type="ARBA" id="ARBA00022737"/>
    </source>
</evidence>
<dbReference type="AlphaFoldDB" id="A0A176W2D5"/>